<comment type="caution">
    <text evidence="2">The sequence shown here is derived from an EMBL/GenBank/DDBJ whole genome shotgun (WGS) entry which is preliminary data.</text>
</comment>
<sequence>MAVGIAVGVVVAVAIVVVVVIFVIRKKSNGNYVGDVKSDDENLNAGSSVNNFNDQDGAL</sequence>
<feature type="transmembrane region" description="Helical" evidence="1">
    <location>
        <begin position="6"/>
        <end position="24"/>
    </location>
</feature>
<proteinExistence type="predicted"/>
<keyword evidence="1" id="KW-0472">Membrane</keyword>
<keyword evidence="1" id="KW-1133">Transmembrane helix</keyword>
<protein>
    <submittedName>
        <fullName evidence="2">Uncharacterized protein</fullName>
    </submittedName>
</protein>
<reference evidence="2 3" key="1">
    <citation type="submission" date="2024-04" db="EMBL/GenBank/DDBJ databases">
        <title>Tritrichomonas musculus Genome.</title>
        <authorList>
            <person name="Alves-Ferreira E."/>
            <person name="Grigg M."/>
            <person name="Lorenzi H."/>
            <person name="Galac M."/>
        </authorList>
    </citation>
    <scope>NUCLEOTIDE SEQUENCE [LARGE SCALE GENOMIC DNA]</scope>
    <source>
        <strain evidence="2 3">EAF2021</strain>
    </source>
</reference>
<evidence type="ECO:0000313" key="2">
    <source>
        <dbReference type="EMBL" id="KAK8839192.1"/>
    </source>
</evidence>
<organism evidence="2 3">
    <name type="scientific">Tritrichomonas musculus</name>
    <dbReference type="NCBI Taxonomy" id="1915356"/>
    <lineage>
        <taxon>Eukaryota</taxon>
        <taxon>Metamonada</taxon>
        <taxon>Parabasalia</taxon>
        <taxon>Tritrichomonadida</taxon>
        <taxon>Tritrichomonadidae</taxon>
        <taxon>Tritrichomonas</taxon>
    </lineage>
</organism>
<evidence type="ECO:0000313" key="3">
    <source>
        <dbReference type="Proteomes" id="UP001470230"/>
    </source>
</evidence>
<dbReference type="EMBL" id="JAPFFF010000052">
    <property type="protein sequence ID" value="KAK8839192.1"/>
    <property type="molecule type" value="Genomic_DNA"/>
</dbReference>
<gene>
    <name evidence="2" type="ORF">M9Y10_032121</name>
</gene>
<keyword evidence="3" id="KW-1185">Reference proteome</keyword>
<dbReference type="Proteomes" id="UP001470230">
    <property type="component" value="Unassembled WGS sequence"/>
</dbReference>
<name>A0ABR2H0M6_9EUKA</name>
<accession>A0ABR2H0M6</accession>
<keyword evidence="1" id="KW-0812">Transmembrane</keyword>
<evidence type="ECO:0000256" key="1">
    <source>
        <dbReference type="SAM" id="Phobius"/>
    </source>
</evidence>